<feature type="active site" description="Nucleophile" evidence="6">
    <location>
        <position position="478"/>
    </location>
</feature>
<reference evidence="9 10" key="1">
    <citation type="submission" date="2019-08" db="EMBL/GenBank/DDBJ databases">
        <title>Complete genome sequence of Spiroplasma chinense CCH (DSM 19755).</title>
        <authorList>
            <person name="Shen H.-Y."/>
            <person name="Lin Y.-C."/>
            <person name="Chou L."/>
            <person name="Kuo C.-H."/>
        </authorList>
    </citation>
    <scope>NUCLEOTIDE SEQUENCE [LARGE SCALE GENOMIC DNA]</scope>
    <source>
        <strain evidence="9 10">CCH</strain>
    </source>
</reference>
<dbReference type="AlphaFoldDB" id="A0A5B9Y657"/>
<dbReference type="Pfam" id="PF02065">
    <property type="entry name" value="Melibiase"/>
    <property type="match status" value="1"/>
</dbReference>
<name>A0A5B9Y657_9MOLU</name>
<dbReference type="SUPFAM" id="SSF51445">
    <property type="entry name" value="(Trans)glycosidases"/>
    <property type="match status" value="1"/>
</dbReference>
<comment type="similarity">
    <text evidence="5">Belongs to the glycosyl hydrolase.</text>
</comment>
<keyword evidence="3 5" id="KW-0378">Hydrolase</keyword>
<evidence type="ECO:0000259" key="8">
    <source>
        <dbReference type="Pfam" id="PF16875"/>
    </source>
</evidence>
<evidence type="ECO:0000256" key="4">
    <source>
        <dbReference type="ARBA" id="ARBA00023295"/>
    </source>
</evidence>
<dbReference type="InterPro" id="IPR017853">
    <property type="entry name" value="GH"/>
</dbReference>
<evidence type="ECO:0000256" key="6">
    <source>
        <dbReference type="PIRSR" id="PIRSR005536-1"/>
    </source>
</evidence>
<dbReference type="FunFam" id="3.20.20.70:FF:000118">
    <property type="entry name" value="Alpha-galactosidase"/>
    <property type="match status" value="1"/>
</dbReference>
<feature type="active site" description="Proton donor" evidence="6">
    <location>
        <position position="540"/>
    </location>
</feature>
<dbReference type="InterPro" id="IPR031704">
    <property type="entry name" value="Glyco_hydro_36_N"/>
</dbReference>
<dbReference type="PANTHER" id="PTHR43053:SF3">
    <property type="entry name" value="ALPHA-GALACTOSIDASE C-RELATED"/>
    <property type="match status" value="1"/>
</dbReference>
<dbReference type="PIRSF" id="PIRSF005536">
    <property type="entry name" value="Agal"/>
    <property type="match status" value="1"/>
</dbReference>
<keyword evidence="10" id="KW-1185">Reference proteome</keyword>
<dbReference type="PROSITE" id="PS00512">
    <property type="entry name" value="ALPHA_GALACTOSIDASE"/>
    <property type="match status" value="1"/>
</dbReference>
<comment type="catalytic activity">
    <reaction evidence="1 5">
        <text>Hydrolysis of terminal, non-reducing alpha-D-galactose residues in alpha-D-galactosides, including galactose oligosaccharides, galactomannans and galactolipids.</text>
        <dbReference type="EC" id="3.2.1.22"/>
    </reaction>
</comment>
<dbReference type="InterPro" id="IPR038417">
    <property type="entry name" value="Alpga-gal_N_sf"/>
</dbReference>
<dbReference type="KEGG" id="schi:SCHIN_v1c09860"/>
<feature type="domain" description="Glycosyl hydrolase family 36 C-terminal" evidence="7">
    <location>
        <begin position="641"/>
        <end position="716"/>
    </location>
</feature>
<proteinExistence type="inferred from homology"/>
<dbReference type="RefSeq" id="WP_166508545.1">
    <property type="nucleotide sequence ID" value="NZ_CP043026.1"/>
</dbReference>
<dbReference type="InterPro" id="IPR050985">
    <property type="entry name" value="Alpha-glycosidase_related"/>
</dbReference>
<dbReference type="Gene3D" id="2.70.98.60">
    <property type="entry name" value="alpha-galactosidase from lactobacil brevis"/>
    <property type="match status" value="1"/>
</dbReference>
<gene>
    <name evidence="9" type="primary">galA</name>
    <name evidence="9" type="ORF">SCHIN_v1c09860</name>
</gene>
<dbReference type="Gene3D" id="2.60.40.1180">
    <property type="entry name" value="Golgi alpha-mannosidase II"/>
    <property type="match status" value="1"/>
</dbReference>
<protein>
    <recommendedName>
        <fullName evidence="2 5">Alpha-galactosidase</fullName>
        <ecNumber evidence="2 5">3.2.1.22</ecNumber>
    </recommendedName>
</protein>
<organism evidence="9 10">
    <name type="scientific">Spiroplasma chinense</name>
    <dbReference type="NCBI Taxonomy" id="216932"/>
    <lineage>
        <taxon>Bacteria</taxon>
        <taxon>Bacillati</taxon>
        <taxon>Mycoplasmatota</taxon>
        <taxon>Mollicutes</taxon>
        <taxon>Entomoplasmatales</taxon>
        <taxon>Spiroplasmataceae</taxon>
        <taxon>Spiroplasma</taxon>
    </lineage>
</organism>
<dbReference type="InterPro" id="IPR013780">
    <property type="entry name" value="Glyco_hydro_b"/>
</dbReference>
<dbReference type="EMBL" id="CP043026">
    <property type="protein sequence ID" value="QEH62179.1"/>
    <property type="molecule type" value="Genomic_DNA"/>
</dbReference>
<dbReference type="GO" id="GO:0004557">
    <property type="term" value="F:alpha-galactosidase activity"/>
    <property type="evidence" value="ECO:0007669"/>
    <property type="project" value="UniProtKB-UniRule"/>
</dbReference>
<dbReference type="PANTHER" id="PTHR43053">
    <property type="entry name" value="GLYCOSIDASE FAMILY 31"/>
    <property type="match status" value="1"/>
</dbReference>
<evidence type="ECO:0000256" key="1">
    <source>
        <dbReference type="ARBA" id="ARBA00001255"/>
    </source>
</evidence>
<evidence type="ECO:0000313" key="10">
    <source>
        <dbReference type="Proteomes" id="UP000323144"/>
    </source>
</evidence>
<evidence type="ECO:0000313" key="9">
    <source>
        <dbReference type="EMBL" id="QEH62179.1"/>
    </source>
</evidence>
<dbReference type="InterPro" id="IPR000111">
    <property type="entry name" value="Glyco_hydro_27/36_CS"/>
</dbReference>
<dbReference type="PRINTS" id="PR00743">
    <property type="entry name" value="GLHYDRLASE36"/>
</dbReference>
<accession>A0A5B9Y657</accession>
<evidence type="ECO:0000256" key="2">
    <source>
        <dbReference type="ARBA" id="ARBA00012755"/>
    </source>
</evidence>
<dbReference type="InterPro" id="IPR002252">
    <property type="entry name" value="Glyco_hydro_36"/>
</dbReference>
<evidence type="ECO:0000259" key="7">
    <source>
        <dbReference type="Pfam" id="PF16874"/>
    </source>
</evidence>
<sequence length="720" mass="83033">MKAKIEFSNEKRVCHLSNREVSLVLEVKEGKVLTYRYFGKKIKEFNNSFNQPFISRGFSTTYNSENYYSLSEELIFSPTKGMGDFRISALDVTADDINHIELKFKDWKILDAKPSILNLPSSFESKESGSLTLQITQLDQIAGLELITYLTIFDIAGIITRSSVIKNYSNKEITINKATSLSLDFYPQDFDFFSLTGAHTNEANINEFKLHKGVQKIESTRGASSPQHNPFIGLKAPNTDQYQGNCYGFNLIYSGSFLGEVELSQYEHIRVQLGLNPEVFEWKLNAGQEFYTPEAVLNYSDKGLNGLSQNFHEFYKNNLITSKWNNKERPLLINTWESMYFDITEEKVLNLASKAKEVGIELLVLDDGWFENRNNDKTGLGDWVCDKTKLPNGIEGLATKINDLGMKFGLWFEPEMASLDSNVIKENPSWIIRSKGYDPAVSRYQFVLDLSNDDVIEYLKTKLDSILECGKISYIKWDMNRNITDVSNKQLQHKYILGLYKLLNYLTNKYPEILFESCASGGGRLDPGMLYYMPQCWTSDNSDAISRLKIQSGYSLMYSPMVLTNHITTSPNHQIGRVTELKVRYNIGSFFNLGVELNLENCSQEELDDLKQYISQYKNDRKFLLDSQFYRLQTTDSNDFMWLIINKEKTEFKVLIAKVLSKPGIVFSPFKLKYLNPEFKYQNQETQESYYGDELMENGVSFPRLRKDFQALVYHFKKIN</sequence>
<dbReference type="EC" id="3.2.1.22" evidence="2 5"/>
<dbReference type="InterPro" id="IPR013785">
    <property type="entry name" value="Aldolase_TIM"/>
</dbReference>
<dbReference type="CDD" id="cd14791">
    <property type="entry name" value="GH36"/>
    <property type="match status" value="1"/>
</dbReference>
<feature type="domain" description="Glycosyl hydrolase family 36 N-terminal" evidence="8">
    <location>
        <begin position="33"/>
        <end position="285"/>
    </location>
</feature>
<dbReference type="Gene3D" id="3.20.20.70">
    <property type="entry name" value="Aldolase class I"/>
    <property type="match status" value="1"/>
</dbReference>
<dbReference type="Pfam" id="PF16875">
    <property type="entry name" value="Glyco_hydro_36N"/>
    <property type="match status" value="1"/>
</dbReference>
<dbReference type="GO" id="GO:0016052">
    <property type="term" value="P:carbohydrate catabolic process"/>
    <property type="evidence" value="ECO:0007669"/>
    <property type="project" value="InterPro"/>
</dbReference>
<keyword evidence="4 5" id="KW-0326">Glycosidase</keyword>
<evidence type="ECO:0000256" key="5">
    <source>
        <dbReference type="PIRNR" id="PIRNR005536"/>
    </source>
</evidence>
<dbReference type="Proteomes" id="UP000323144">
    <property type="component" value="Chromosome"/>
</dbReference>
<dbReference type="Pfam" id="PF16874">
    <property type="entry name" value="Glyco_hydro_36C"/>
    <property type="match status" value="1"/>
</dbReference>
<evidence type="ECO:0000256" key="3">
    <source>
        <dbReference type="ARBA" id="ARBA00022801"/>
    </source>
</evidence>
<dbReference type="InterPro" id="IPR031705">
    <property type="entry name" value="Glyco_hydro_36_C"/>
</dbReference>